<evidence type="ECO:0000313" key="3">
    <source>
        <dbReference type="Proteomes" id="UP000279089"/>
    </source>
</evidence>
<reference evidence="3" key="1">
    <citation type="submission" date="2018-11" db="EMBL/GenBank/DDBJ databases">
        <title>Chitinophaga lutea sp.nov., isolate from arsenic contaminated soil.</title>
        <authorList>
            <person name="Zong Y."/>
        </authorList>
    </citation>
    <scope>NUCLEOTIDE SEQUENCE [LARGE SCALE GENOMIC DNA]</scope>
    <source>
        <strain evidence="3">YLT18</strain>
    </source>
</reference>
<dbReference type="Proteomes" id="UP000279089">
    <property type="component" value="Unassembled WGS sequence"/>
</dbReference>
<evidence type="ECO:0000313" key="2">
    <source>
        <dbReference type="EMBL" id="RPD42718.1"/>
    </source>
</evidence>
<evidence type="ECO:0000259" key="1">
    <source>
        <dbReference type="Pfam" id="PF10988"/>
    </source>
</evidence>
<dbReference type="PANTHER" id="PTHR39200">
    <property type="entry name" value="HYPOTHETICAL EXPORTED PROTEIN"/>
    <property type="match status" value="1"/>
</dbReference>
<dbReference type="AlphaFoldDB" id="A0A3N4MGK5"/>
<dbReference type="Pfam" id="PF10988">
    <property type="entry name" value="DUF2807"/>
    <property type="match status" value="1"/>
</dbReference>
<gene>
    <name evidence="2" type="ORF">EG028_05785</name>
</gene>
<dbReference type="PANTHER" id="PTHR39200:SF1">
    <property type="entry name" value="AUTO-TRANSPORTER ADHESIN HEAD GIN DOMAIN-CONTAINING PROTEIN-RELATED"/>
    <property type="match status" value="1"/>
</dbReference>
<organism evidence="2 3">
    <name type="scientific">Chitinophaga barathri</name>
    <dbReference type="NCBI Taxonomy" id="1647451"/>
    <lineage>
        <taxon>Bacteria</taxon>
        <taxon>Pseudomonadati</taxon>
        <taxon>Bacteroidota</taxon>
        <taxon>Chitinophagia</taxon>
        <taxon>Chitinophagales</taxon>
        <taxon>Chitinophagaceae</taxon>
        <taxon>Chitinophaga</taxon>
    </lineage>
</organism>
<feature type="domain" description="Putative auto-transporter adhesin head GIN" evidence="1">
    <location>
        <begin position="117"/>
        <end position="300"/>
    </location>
</feature>
<dbReference type="Gene3D" id="2.160.20.120">
    <property type="match status" value="1"/>
</dbReference>
<accession>A0A3N4MGK5</accession>
<sequence>MAVFHNKRSVPLCSAQSTGYTGNRNRGSISFLSWWCKDKGISDFGFCFRQISRKIAMDFGLRNSLYFPPQNRTQIDLNMKTQLKYLLSLMLFVPFLAACDGVSGSGNVTKETREVRPFRQLEVSGSMDVYVTQGGSTTVTLEGEDNILPMIELVEDGDKLEIRYRRNTNIRTHRDVKVFISAQVLEGVELSGSGNVELTGIYNSPAPVHIGLSGSGDLKGVFNAPEISIDLAGSGNIELKGETRDVDISLAGSGNCDASALLAETAEVNIAGSGNVELHASRALKANTIGSGDIYYKGEPSLTVSKIGSGSVKKRD</sequence>
<dbReference type="EMBL" id="RMBX01000002">
    <property type="protein sequence ID" value="RPD42718.1"/>
    <property type="molecule type" value="Genomic_DNA"/>
</dbReference>
<keyword evidence="3" id="KW-1185">Reference proteome</keyword>
<name>A0A3N4MGK5_9BACT</name>
<comment type="caution">
    <text evidence="2">The sequence shown here is derived from an EMBL/GenBank/DDBJ whole genome shotgun (WGS) entry which is preliminary data.</text>
</comment>
<protein>
    <submittedName>
        <fullName evidence="2">DUF2807 domain-containing protein</fullName>
    </submittedName>
</protein>
<proteinExistence type="predicted"/>
<dbReference type="OrthoDB" id="1014513at2"/>
<dbReference type="InterPro" id="IPR021255">
    <property type="entry name" value="DUF2807"/>
</dbReference>